<keyword evidence="4" id="KW-1185">Reference proteome</keyword>
<evidence type="ECO:0000256" key="2">
    <source>
        <dbReference type="SAM" id="Phobius"/>
    </source>
</evidence>
<sequence length="220" mass="23224">MRRATEIARARQAGVPPAPRAGHWFTAAWAWGLTVAIYVGLIRAGAAEWNALGWAAWLRWGIGGAVLTLMSFVVQGRGIVDAGLKGTSGWDAGLVTGGAYARRRHPQYAGQAISLIGLGILAAAPQVLAAAAAGVAALAPAGYAEDRALARRFGALHDVYRAQVRAFQARSRASPRVLGKSHASPRGSLTARRRLSPRPPPWSPASLHSAPGPARWRRIP</sequence>
<dbReference type="Gene3D" id="1.20.120.1630">
    <property type="match status" value="1"/>
</dbReference>
<keyword evidence="2" id="KW-0812">Transmembrane</keyword>
<dbReference type="RefSeq" id="WP_133396841.1">
    <property type="nucleotide sequence ID" value="NZ_SNAA01000009.1"/>
</dbReference>
<dbReference type="OrthoDB" id="9811969at2"/>
<evidence type="ECO:0000256" key="1">
    <source>
        <dbReference type="SAM" id="MobiDB-lite"/>
    </source>
</evidence>
<keyword evidence="2" id="KW-1133">Transmembrane helix</keyword>
<dbReference type="AlphaFoldDB" id="A0A4R6A9A3"/>
<feature type="transmembrane region" description="Helical" evidence="2">
    <location>
        <begin position="21"/>
        <end position="42"/>
    </location>
</feature>
<feature type="transmembrane region" description="Helical" evidence="2">
    <location>
        <begin position="112"/>
        <end position="139"/>
    </location>
</feature>
<accession>A0A4R6A9A3</accession>
<evidence type="ECO:0000313" key="3">
    <source>
        <dbReference type="EMBL" id="TDL79537.1"/>
    </source>
</evidence>
<evidence type="ECO:0008006" key="5">
    <source>
        <dbReference type="Google" id="ProtNLM"/>
    </source>
</evidence>
<protein>
    <recommendedName>
        <fullName evidence="5">Isoprenylcysteine carboxylmethyltransferase family protein</fullName>
    </recommendedName>
</protein>
<organism evidence="3 4">
    <name type="scientific">Palleronia sediminis</name>
    <dbReference type="NCBI Taxonomy" id="2547833"/>
    <lineage>
        <taxon>Bacteria</taxon>
        <taxon>Pseudomonadati</taxon>
        <taxon>Pseudomonadota</taxon>
        <taxon>Alphaproteobacteria</taxon>
        <taxon>Rhodobacterales</taxon>
        <taxon>Roseobacteraceae</taxon>
        <taxon>Palleronia</taxon>
    </lineage>
</organism>
<gene>
    <name evidence="3" type="ORF">E2L08_09530</name>
</gene>
<feature type="region of interest" description="Disordered" evidence="1">
    <location>
        <begin position="173"/>
        <end position="220"/>
    </location>
</feature>
<evidence type="ECO:0000313" key="4">
    <source>
        <dbReference type="Proteomes" id="UP000295701"/>
    </source>
</evidence>
<reference evidence="3 4" key="1">
    <citation type="submission" date="2019-03" db="EMBL/GenBank/DDBJ databases">
        <title>Primorskyibacter sp. SS33 isolated from sediments.</title>
        <authorList>
            <person name="Xunke S."/>
        </authorList>
    </citation>
    <scope>NUCLEOTIDE SEQUENCE [LARGE SCALE GENOMIC DNA]</scope>
    <source>
        <strain evidence="3 4">SS33</strain>
    </source>
</reference>
<dbReference type="EMBL" id="SNAA01000009">
    <property type="protein sequence ID" value="TDL79537.1"/>
    <property type="molecule type" value="Genomic_DNA"/>
</dbReference>
<comment type="caution">
    <text evidence="3">The sequence shown here is derived from an EMBL/GenBank/DDBJ whole genome shotgun (WGS) entry which is preliminary data.</text>
</comment>
<name>A0A4R6A9A3_9RHOB</name>
<dbReference type="Proteomes" id="UP000295701">
    <property type="component" value="Unassembled WGS sequence"/>
</dbReference>
<keyword evidence="2" id="KW-0472">Membrane</keyword>
<feature type="transmembrane region" description="Helical" evidence="2">
    <location>
        <begin position="54"/>
        <end position="74"/>
    </location>
</feature>
<proteinExistence type="predicted"/>